<proteinExistence type="predicted"/>
<dbReference type="Proteomes" id="UP001056120">
    <property type="component" value="Linkage Group LG04"/>
</dbReference>
<evidence type="ECO:0000313" key="2">
    <source>
        <dbReference type="Proteomes" id="UP001056120"/>
    </source>
</evidence>
<reference evidence="1 2" key="2">
    <citation type="journal article" date="2022" name="Mol. Ecol. Resour.">
        <title>The genomes of chicory, endive, great burdock and yacon provide insights into Asteraceae paleo-polyploidization history and plant inulin production.</title>
        <authorList>
            <person name="Fan W."/>
            <person name="Wang S."/>
            <person name="Wang H."/>
            <person name="Wang A."/>
            <person name="Jiang F."/>
            <person name="Liu H."/>
            <person name="Zhao H."/>
            <person name="Xu D."/>
            <person name="Zhang Y."/>
        </authorList>
    </citation>
    <scope>NUCLEOTIDE SEQUENCE [LARGE SCALE GENOMIC DNA]</scope>
    <source>
        <strain evidence="2">cv. Yunnan</strain>
        <tissue evidence="1">Leaves</tissue>
    </source>
</reference>
<accession>A0ACB9JFU2</accession>
<comment type="caution">
    <text evidence="1">The sequence shown here is derived from an EMBL/GenBank/DDBJ whole genome shotgun (WGS) entry which is preliminary data.</text>
</comment>
<dbReference type="EMBL" id="CM042021">
    <property type="protein sequence ID" value="KAI3818142.1"/>
    <property type="molecule type" value="Genomic_DNA"/>
</dbReference>
<evidence type="ECO:0000313" key="1">
    <source>
        <dbReference type="EMBL" id="KAI3818142.1"/>
    </source>
</evidence>
<organism evidence="1 2">
    <name type="scientific">Smallanthus sonchifolius</name>
    <dbReference type="NCBI Taxonomy" id="185202"/>
    <lineage>
        <taxon>Eukaryota</taxon>
        <taxon>Viridiplantae</taxon>
        <taxon>Streptophyta</taxon>
        <taxon>Embryophyta</taxon>
        <taxon>Tracheophyta</taxon>
        <taxon>Spermatophyta</taxon>
        <taxon>Magnoliopsida</taxon>
        <taxon>eudicotyledons</taxon>
        <taxon>Gunneridae</taxon>
        <taxon>Pentapetalae</taxon>
        <taxon>asterids</taxon>
        <taxon>campanulids</taxon>
        <taxon>Asterales</taxon>
        <taxon>Asteraceae</taxon>
        <taxon>Asteroideae</taxon>
        <taxon>Heliantheae alliance</taxon>
        <taxon>Millerieae</taxon>
        <taxon>Smallanthus</taxon>
    </lineage>
</organism>
<reference evidence="2" key="1">
    <citation type="journal article" date="2022" name="Mol. Ecol. Resour.">
        <title>The genomes of chicory, endive, great burdock and yacon provide insights into Asteraceae palaeo-polyploidization history and plant inulin production.</title>
        <authorList>
            <person name="Fan W."/>
            <person name="Wang S."/>
            <person name="Wang H."/>
            <person name="Wang A."/>
            <person name="Jiang F."/>
            <person name="Liu H."/>
            <person name="Zhao H."/>
            <person name="Xu D."/>
            <person name="Zhang Y."/>
        </authorList>
    </citation>
    <scope>NUCLEOTIDE SEQUENCE [LARGE SCALE GENOMIC DNA]</scope>
    <source>
        <strain evidence="2">cv. Yunnan</strain>
    </source>
</reference>
<gene>
    <name evidence="1" type="ORF">L1987_11945</name>
</gene>
<name>A0ACB9JFU2_9ASTR</name>
<sequence>MLTPRSYVLWMLLLSDFIQENSLNCGIRHRLTIPAIQISAIQHQNWSLHKYAQALMLSKIGRCLLN</sequence>
<protein>
    <submittedName>
        <fullName evidence="1">Uncharacterized protein</fullName>
    </submittedName>
</protein>
<keyword evidence="2" id="KW-1185">Reference proteome</keyword>